<organism evidence="7 8">
    <name type="scientific">Tropilaelaps mercedesae</name>
    <dbReference type="NCBI Taxonomy" id="418985"/>
    <lineage>
        <taxon>Eukaryota</taxon>
        <taxon>Metazoa</taxon>
        <taxon>Ecdysozoa</taxon>
        <taxon>Arthropoda</taxon>
        <taxon>Chelicerata</taxon>
        <taxon>Arachnida</taxon>
        <taxon>Acari</taxon>
        <taxon>Parasitiformes</taxon>
        <taxon>Mesostigmata</taxon>
        <taxon>Gamasina</taxon>
        <taxon>Dermanyssoidea</taxon>
        <taxon>Laelapidae</taxon>
        <taxon>Tropilaelaps</taxon>
    </lineage>
</organism>
<evidence type="ECO:0000256" key="2">
    <source>
        <dbReference type="ARBA" id="ARBA00022679"/>
    </source>
</evidence>
<dbReference type="PROSITE" id="PS00109">
    <property type="entry name" value="PROTEIN_KINASE_TYR"/>
    <property type="match status" value="1"/>
</dbReference>
<gene>
    <name evidence="7" type="ORF">BIW11_12276</name>
</gene>
<evidence type="ECO:0000259" key="6">
    <source>
        <dbReference type="PROSITE" id="PS50011"/>
    </source>
</evidence>
<dbReference type="PROSITE" id="PS50011">
    <property type="entry name" value="PROTEIN_KINASE_DOM"/>
    <property type="match status" value="1"/>
</dbReference>
<keyword evidence="1" id="KW-0723">Serine/threonine-protein kinase</keyword>
<dbReference type="GO" id="GO:0004674">
    <property type="term" value="F:protein serine/threonine kinase activity"/>
    <property type="evidence" value="ECO:0007669"/>
    <property type="project" value="UniProtKB-KW"/>
</dbReference>
<dbReference type="Pfam" id="PF00069">
    <property type="entry name" value="Pkinase"/>
    <property type="match status" value="1"/>
</dbReference>
<dbReference type="AlphaFoldDB" id="A0A1V9X7Z6"/>
<evidence type="ECO:0000256" key="1">
    <source>
        <dbReference type="ARBA" id="ARBA00022527"/>
    </source>
</evidence>
<keyword evidence="4 7" id="KW-0418">Kinase</keyword>
<keyword evidence="3" id="KW-0547">Nucleotide-binding</keyword>
<keyword evidence="2" id="KW-0808">Transferase</keyword>
<accession>A0A1V9X7Z6</accession>
<dbReference type="InterPro" id="IPR008266">
    <property type="entry name" value="Tyr_kinase_AS"/>
</dbReference>
<dbReference type="PANTHER" id="PTHR24351">
    <property type="entry name" value="RIBOSOMAL PROTEIN S6 KINASE"/>
    <property type="match status" value="1"/>
</dbReference>
<dbReference type="Gene3D" id="1.10.510.10">
    <property type="entry name" value="Transferase(Phosphotransferase) domain 1"/>
    <property type="match status" value="1"/>
</dbReference>
<evidence type="ECO:0000313" key="8">
    <source>
        <dbReference type="Proteomes" id="UP000192247"/>
    </source>
</evidence>
<evidence type="ECO:0000256" key="3">
    <source>
        <dbReference type="ARBA" id="ARBA00022741"/>
    </source>
</evidence>
<dbReference type="InterPro" id="IPR000719">
    <property type="entry name" value="Prot_kinase_dom"/>
</dbReference>
<dbReference type="OrthoDB" id="6487870at2759"/>
<evidence type="ECO:0000313" key="7">
    <source>
        <dbReference type="EMBL" id="OQR69412.1"/>
    </source>
</evidence>
<reference evidence="7 8" key="1">
    <citation type="journal article" date="2017" name="Gigascience">
        <title>Draft genome of the honey bee ectoparasitic mite, Tropilaelaps mercedesae, is shaped by the parasitic life history.</title>
        <authorList>
            <person name="Dong X."/>
            <person name="Armstrong S.D."/>
            <person name="Xia D."/>
            <person name="Makepeace B.L."/>
            <person name="Darby A.C."/>
            <person name="Kadowaki T."/>
        </authorList>
    </citation>
    <scope>NUCLEOTIDE SEQUENCE [LARGE SCALE GENOMIC DNA]</scope>
    <source>
        <strain evidence="7">Wuxi-XJTLU</strain>
    </source>
</reference>
<proteinExistence type="predicted"/>
<protein>
    <submittedName>
        <fullName evidence="7">Tyrosine-protein kinase SYK-like</fullName>
    </submittedName>
</protein>
<dbReference type="EMBL" id="MNPL01021160">
    <property type="protein sequence ID" value="OQR69412.1"/>
    <property type="molecule type" value="Genomic_DNA"/>
</dbReference>
<name>A0A1V9X7Z6_9ACAR</name>
<dbReference type="STRING" id="418985.A0A1V9X7Z6"/>
<keyword evidence="5" id="KW-0067">ATP-binding</keyword>
<sequence>MVVADYSDLYLRLLNQRAYRAHKMSLASRDAHHVAKQRRKSSKAWRSAVTQTRSRCRPSQMSKQNGTVNHGLGLAEAVPLEGRVRIPKVGTLVPESFWVNPLCEMAGVFKVCNAIQIREAIGQGSFGTVFKINFGTLIDGCLCKSIIMRRHPVRTLRHPAQSNTAVCPFQKEMAALKCVQKSSKPQDQCREVEKVKCEFSVWQAVSEHPNVVSLIGFLQTDKNWCFVMEFASLGSLSRYLKDIVGGPLEIEQSRRLVGQLAHAIFCVHQMGFLHRDISCSNVLLVKAADHPTHLDAKLTDFGLSIRGHASSNRCGSLAYMSPEVLERTVYGIDADWWSFGIVVYCMFVGMTPLSVFARRGNIELSSLSKDIRYELAKTVTIHIGRELNPDQRSLLIDILQDNPWDRLGVWRYSYPDGTKSDTLEPLRRHKFLAGFDWSKLAAVEDRLMAQQQIQDTNGRPSAPNFEIPTDHMFACHTLSPGCPTELGEPNATYMSETSTCALH</sequence>
<dbReference type="Proteomes" id="UP000192247">
    <property type="component" value="Unassembled WGS sequence"/>
</dbReference>
<dbReference type="SUPFAM" id="SSF56112">
    <property type="entry name" value="Protein kinase-like (PK-like)"/>
    <property type="match status" value="1"/>
</dbReference>
<dbReference type="InterPro" id="IPR011009">
    <property type="entry name" value="Kinase-like_dom_sf"/>
</dbReference>
<evidence type="ECO:0000256" key="4">
    <source>
        <dbReference type="ARBA" id="ARBA00022777"/>
    </source>
</evidence>
<dbReference type="InParanoid" id="A0A1V9X7Z6"/>
<keyword evidence="8" id="KW-1185">Reference proteome</keyword>
<comment type="caution">
    <text evidence="7">The sequence shown here is derived from an EMBL/GenBank/DDBJ whole genome shotgun (WGS) entry which is preliminary data.</text>
</comment>
<feature type="domain" description="Protein kinase" evidence="6">
    <location>
        <begin position="115"/>
        <end position="432"/>
    </location>
</feature>
<evidence type="ECO:0000256" key="5">
    <source>
        <dbReference type="ARBA" id="ARBA00022840"/>
    </source>
</evidence>
<dbReference type="GO" id="GO:0005524">
    <property type="term" value="F:ATP binding"/>
    <property type="evidence" value="ECO:0007669"/>
    <property type="project" value="UniProtKB-KW"/>
</dbReference>